<feature type="transmembrane region" description="Helical" evidence="7">
    <location>
        <begin position="734"/>
        <end position="757"/>
    </location>
</feature>
<evidence type="ECO:0000256" key="3">
    <source>
        <dbReference type="ARBA" id="ARBA00022692"/>
    </source>
</evidence>
<dbReference type="GO" id="GO:0005886">
    <property type="term" value="C:plasma membrane"/>
    <property type="evidence" value="ECO:0007669"/>
    <property type="project" value="UniProtKB-SubCell"/>
</dbReference>
<keyword evidence="2" id="KW-1003">Cell membrane</keyword>
<keyword evidence="12" id="KW-1185">Reference proteome</keyword>
<dbReference type="RefSeq" id="WP_066649106.1">
    <property type="nucleotide sequence ID" value="NZ_CP060286.1"/>
</dbReference>
<feature type="domain" description="MacB-like periplasmic core" evidence="9">
    <location>
        <begin position="21"/>
        <end position="215"/>
    </location>
</feature>
<feature type="transmembrane region" description="Helical" evidence="7">
    <location>
        <begin position="243"/>
        <end position="265"/>
    </location>
</feature>
<feature type="transmembrane region" description="Helical" evidence="7">
    <location>
        <begin position="303"/>
        <end position="326"/>
    </location>
</feature>
<evidence type="ECO:0000256" key="7">
    <source>
        <dbReference type="SAM" id="Phobius"/>
    </source>
</evidence>
<feature type="transmembrane region" description="Helical" evidence="7">
    <location>
        <begin position="640"/>
        <end position="664"/>
    </location>
</feature>
<evidence type="ECO:0000259" key="8">
    <source>
        <dbReference type="Pfam" id="PF02687"/>
    </source>
</evidence>
<dbReference type="GO" id="GO:0022857">
    <property type="term" value="F:transmembrane transporter activity"/>
    <property type="evidence" value="ECO:0007669"/>
    <property type="project" value="TreeGrafter"/>
</dbReference>
<evidence type="ECO:0000256" key="5">
    <source>
        <dbReference type="ARBA" id="ARBA00023136"/>
    </source>
</evidence>
<dbReference type="AlphaFoldDB" id="A0A6N8HZA1"/>
<feature type="transmembrane region" description="Helical" evidence="7">
    <location>
        <begin position="338"/>
        <end position="363"/>
    </location>
</feature>
<reference evidence="11 13" key="2">
    <citation type="submission" date="2020-08" db="EMBL/GenBank/DDBJ databases">
        <title>The isolate Caproiciproducens sp. 7D4C2 produces n-caproate at mildly acidic conditions from hexoses: genome and rBOX comparison with related strains and chain-elongating bacteria.</title>
        <authorList>
            <person name="Esquivel-Elizondo S."/>
            <person name="Bagci C."/>
            <person name="Temovska M."/>
            <person name="Jeon B.S."/>
            <person name="Bessarab I."/>
            <person name="Williams R.B.H."/>
            <person name="Huson D.H."/>
            <person name="Angenent L.T."/>
        </authorList>
    </citation>
    <scope>NUCLEOTIDE SEQUENCE [LARGE SCALE GENOMIC DNA]</scope>
    <source>
        <strain evidence="11 13">7D4C2</strain>
    </source>
</reference>
<accession>A0A7G8TAY4</accession>
<dbReference type="EMBL" id="CP060286">
    <property type="protein sequence ID" value="QNK40775.1"/>
    <property type="molecule type" value="Genomic_DNA"/>
</dbReference>
<keyword evidence="3 7" id="KW-0812">Transmembrane</keyword>
<dbReference type="KEGG" id="cfem:HCR03_00080"/>
<dbReference type="Pfam" id="PF02687">
    <property type="entry name" value="FtsX"/>
    <property type="match status" value="2"/>
</dbReference>
<evidence type="ECO:0000256" key="6">
    <source>
        <dbReference type="ARBA" id="ARBA00038076"/>
    </source>
</evidence>
<keyword evidence="4 7" id="KW-1133">Transmembrane helix</keyword>
<dbReference type="Proteomes" id="UP000469440">
    <property type="component" value="Unassembled WGS sequence"/>
</dbReference>
<organism evidence="10 12">
    <name type="scientific">Caproicibacter fermentans</name>
    <dbReference type="NCBI Taxonomy" id="2576756"/>
    <lineage>
        <taxon>Bacteria</taxon>
        <taxon>Bacillati</taxon>
        <taxon>Bacillota</taxon>
        <taxon>Clostridia</taxon>
        <taxon>Eubacteriales</taxon>
        <taxon>Acutalibacteraceae</taxon>
        <taxon>Caproicibacter</taxon>
    </lineage>
</organism>
<evidence type="ECO:0000259" key="9">
    <source>
        <dbReference type="Pfam" id="PF12704"/>
    </source>
</evidence>
<dbReference type="InterPro" id="IPR050250">
    <property type="entry name" value="Macrolide_Exporter_MacB"/>
</dbReference>
<name>A0A6N8HZA1_9FIRM</name>
<comment type="similarity">
    <text evidence="6">Belongs to the ABC-4 integral membrane protein family.</text>
</comment>
<evidence type="ECO:0000313" key="11">
    <source>
        <dbReference type="EMBL" id="QNK40775.1"/>
    </source>
</evidence>
<feature type="domain" description="ABC3 transporter permease C-terminal" evidence="8">
    <location>
        <begin position="651"/>
        <end position="767"/>
    </location>
</feature>
<evidence type="ECO:0000313" key="13">
    <source>
        <dbReference type="Proteomes" id="UP000515909"/>
    </source>
</evidence>
<comment type="subcellular location">
    <subcellularLocation>
        <location evidence="1">Cell membrane</location>
        <topology evidence="1">Multi-pass membrane protein</topology>
    </subcellularLocation>
</comment>
<protein>
    <submittedName>
        <fullName evidence="10">FtsX-like permease family protein</fullName>
    </submittedName>
</protein>
<feature type="transmembrane region" description="Helical" evidence="7">
    <location>
        <begin position="691"/>
        <end position="714"/>
    </location>
</feature>
<sequence>MKSYLGLIKEYGKTHKKKTRITIICIAIAVCLVTAIFGLAEAMIQAQTIGQIKANGYWHVAFKNIDNETASLIQNRPETEAAGWLSSTQEGTLGSEAVAIMGGDEAISGNMGLTVHHGRFPQSANEALLDEQFVNEHGISLNDTVKVVLSDGSTHDFVITGTYNNTLSQKKDDTHGLFLSYDGIREIGNGTSGYTYYVQFKSGADMRNAIDTIKADFNLSDEQVSENPALLGLTGQSRDSYMVSIYITAVILFILVLAAGTLMIASSINMSVRERVQFFGLMRCLGASTSQVKKYVLLESIRLCLFGIPIGLIVGTVITMASSAFLRYVNSAYFSDMPIFDLSLISLVSGTLVGFLTVTLAALSPAKKAAKVSPQCAVSGNAEKNTMFTTKAALNIKRIKPETSLGISHALSDKKNILLMTGSFAISIILFLSFSVMVDFMGQGIRALKPYTPDISIVSSDNSNSLDKEVLEQAQKISGVKRAFGRRIKGDLSIASVNGNAKVNLISYEENQFKWAKQELVSGDIDTVINENNAVLVVHSDNFNLQVGDTFTIKTAHGENTAHVAGVLSNSSFVSEAGIQTVICSEQTFQGLTGEQGYSVIDMQLARNANEDTVTQLRGLTSSEQTFSDRREANTGAKAAYYSFALFIYGFLVIIASITVFNIINSMNNSISNRINKYGVMKAIGMTGKQLHHMVIVEAATYATCGCLAGLMIGLPVHRLIFQMMITSKWGLNWQIPFGMLAIIIGLTILSTVLSVIRPVKTLNKMSVTDIVNAQ</sequence>
<evidence type="ECO:0000313" key="10">
    <source>
        <dbReference type="EMBL" id="MVB10807.1"/>
    </source>
</evidence>
<dbReference type="PANTHER" id="PTHR30572">
    <property type="entry name" value="MEMBRANE COMPONENT OF TRANSPORTER-RELATED"/>
    <property type="match status" value="1"/>
</dbReference>
<dbReference type="Pfam" id="PF12704">
    <property type="entry name" value="MacB_PCD"/>
    <property type="match status" value="1"/>
</dbReference>
<dbReference type="PANTHER" id="PTHR30572:SF4">
    <property type="entry name" value="ABC TRANSPORTER PERMEASE YTRF"/>
    <property type="match status" value="1"/>
</dbReference>
<feature type="transmembrane region" description="Helical" evidence="7">
    <location>
        <begin position="21"/>
        <end position="40"/>
    </location>
</feature>
<dbReference type="InterPro" id="IPR025857">
    <property type="entry name" value="MacB_PCD"/>
</dbReference>
<gene>
    <name evidence="10" type="ORF">CAFE_15050</name>
    <name evidence="11" type="ORF">HCR03_00080</name>
</gene>
<evidence type="ECO:0000256" key="4">
    <source>
        <dbReference type="ARBA" id="ARBA00022989"/>
    </source>
</evidence>
<dbReference type="InterPro" id="IPR003838">
    <property type="entry name" value="ABC3_permease_C"/>
</dbReference>
<accession>A0A6N8HZA1</accession>
<keyword evidence="5 7" id="KW-0472">Membrane</keyword>
<feature type="transmembrane region" description="Helical" evidence="7">
    <location>
        <begin position="417"/>
        <end position="438"/>
    </location>
</feature>
<reference evidence="10 12" key="1">
    <citation type="submission" date="2019-09" db="EMBL/GenBank/DDBJ databases">
        <title>Genome sequence of Clostridium sp. EA1.</title>
        <authorList>
            <person name="Poehlein A."/>
            <person name="Bengelsdorf F.R."/>
            <person name="Daniel R."/>
        </authorList>
    </citation>
    <scope>NUCLEOTIDE SEQUENCE [LARGE SCALE GENOMIC DNA]</scope>
    <source>
        <strain evidence="10 12">EA1</strain>
    </source>
</reference>
<feature type="domain" description="ABC3 transporter permease C-terminal" evidence="8">
    <location>
        <begin position="251"/>
        <end position="374"/>
    </location>
</feature>
<dbReference type="EMBL" id="VWXL01000047">
    <property type="protein sequence ID" value="MVB10807.1"/>
    <property type="molecule type" value="Genomic_DNA"/>
</dbReference>
<evidence type="ECO:0000313" key="12">
    <source>
        <dbReference type="Proteomes" id="UP000469440"/>
    </source>
</evidence>
<dbReference type="OrthoDB" id="9793166at2"/>
<evidence type="ECO:0000256" key="2">
    <source>
        <dbReference type="ARBA" id="ARBA00022475"/>
    </source>
</evidence>
<dbReference type="Proteomes" id="UP000515909">
    <property type="component" value="Chromosome"/>
</dbReference>
<proteinExistence type="inferred from homology"/>
<evidence type="ECO:0000256" key="1">
    <source>
        <dbReference type="ARBA" id="ARBA00004651"/>
    </source>
</evidence>